<accession>A0A0S4R2L5</accession>
<sequence>MPRPTFRTIGTPTSPTADDTTQATSRRPDATTPATAKPGQRSAFTWRLTPEQANQLDGLLLRLREELGVARLDRAAMLTALTGLAAENPAVFGALVARLQDV</sequence>
<dbReference type="Proteomes" id="UP000198802">
    <property type="component" value="Unassembled WGS sequence"/>
</dbReference>
<name>A0A0S4R2L5_9ACTN</name>
<protein>
    <submittedName>
        <fullName evidence="2">Uncharacterized protein</fullName>
    </submittedName>
</protein>
<dbReference type="AlphaFoldDB" id="A0A0S4R2L5"/>
<feature type="region of interest" description="Disordered" evidence="1">
    <location>
        <begin position="1"/>
        <end position="41"/>
    </location>
</feature>
<organism evidence="2 3">
    <name type="scientific">Parafrankia irregularis</name>
    <dbReference type="NCBI Taxonomy" id="795642"/>
    <lineage>
        <taxon>Bacteria</taxon>
        <taxon>Bacillati</taxon>
        <taxon>Actinomycetota</taxon>
        <taxon>Actinomycetes</taxon>
        <taxon>Frankiales</taxon>
        <taxon>Frankiaceae</taxon>
        <taxon>Parafrankia</taxon>
    </lineage>
</organism>
<evidence type="ECO:0000256" key="1">
    <source>
        <dbReference type="SAM" id="MobiDB-lite"/>
    </source>
</evidence>
<evidence type="ECO:0000313" key="3">
    <source>
        <dbReference type="Proteomes" id="UP000198802"/>
    </source>
</evidence>
<dbReference type="RefSeq" id="WP_091287454.1">
    <property type="nucleotide sequence ID" value="NZ_FAOZ01000072.1"/>
</dbReference>
<evidence type="ECO:0000313" key="2">
    <source>
        <dbReference type="EMBL" id="CUU61272.1"/>
    </source>
</evidence>
<feature type="compositionally biased region" description="Polar residues" evidence="1">
    <location>
        <begin position="8"/>
        <end position="25"/>
    </location>
</feature>
<dbReference type="EMBL" id="FAOZ01000072">
    <property type="protein sequence ID" value="CUU61272.1"/>
    <property type="molecule type" value="Genomic_DNA"/>
</dbReference>
<reference evidence="3" key="1">
    <citation type="submission" date="2015-11" db="EMBL/GenBank/DDBJ databases">
        <authorList>
            <person name="Varghese N."/>
        </authorList>
    </citation>
    <scope>NUCLEOTIDE SEQUENCE [LARGE SCALE GENOMIC DNA]</scope>
    <source>
        <strain evidence="3">DSM 45899</strain>
    </source>
</reference>
<proteinExistence type="predicted"/>
<keyword evidence="3" id="KW-1185">Reference proteome</keyword>
<gene>
    <name evidence="2" type="ORF">Ga0074812_1722</name>
</gene>